<dbReference type="GO" id="GO:0003677">
    <property type="term" value="F:DNA binding"/>
    <property type="evidence" value="ECO:0007669"/>
    <property type="project" value="UniProtKB-UniRule"/>
</dbReference>
<dbReference type="AlphaFoldDB" id="A0A1A6LDP6"/>
<evidence type="ECO:0000313" key="5">
    <source>
        <dbReference type="EMBL" id="NOJ12729.1"/>
    </source>
</evidence>
<evidence type="ECO:0000313" key="7">
    <source>
        <dbReference type="Proteomes" id="UP000519158"/>
    </source>
</evidence>
<dbReference type="Gene3D" id="1.10.10.10">
    <property type="entry name" value="Winged helix-like DNA-binding domain superfamily/Winged helix DNA-binding domain"/>
    <property type="match status" value="1"/>
</dbReference>
<evidence type="ECO:0000313" key="6">
    <source>
        <dbReference type="Proteomes" id="UP000050463"/>
    </source>
</evidence>
<reference evidence="5 7" key="2">
    <citation type="submission" date="2019-09" db="EMBL/GenBank/DDBJ databases">
        <title>Draft genome sequencing and comparative genomics of hatchery-associated Vibrios.</title>
        <authorList>
            <person name="Kehlet-Delgado H."/>
            <person name="Mueller R.S."/>
        </authorList>
    </citation>
    <scope>NUCLEOTIDE SEQUENCE [LARGE SCALE GENOMIC DNA]</scope>
    <source>
        <strain evidence="5 7">99-70-13A3</strain>
    </source>
</reference>
<dbReference type="RefSeq" id="WP_054545710.1">
    <property type="nucleotide sequence ID" value="NZ_CAWPOP010000035.1"/>
</dbReference>
<dbReference type="PROSITE" id="PS51755">
    <property type="entry name" value="OMPR_PHOB"/>
    <property type="match status" value="1"/>
</dbReference>
<dbReference type="SMART" id="SM00862">
    <property type="entry name" value="Trans_reg_C"/>
    <property type="match status" value="1"/>
</dbReference>
<proteinExistence type="predicted"/>
<name>A0A1A6LDP6_VIBSP</name>
<feature type="domain" description="OmpR/PhoB-type" evidence="3">
    <location>
        <begin position="8"/>
        <end position="104"/>
    </location>
</feature>
<sequence>MLKLCLEPPVYKVGELYYSPTSAVIDSQGERSRLRARESNLFHELIKTFPEVLSRSSIEETLWKDSYATNATINQTVKALRFSLEDTDRTLIRTIPKQGYVLAVAPKIDNNTVPKLNESNANELTVDVSITAQTISSTEVETVDTTSEQINSVTTNNTKTEATPRSIVNSITLLLAISIATFALCASGLFTDQPERISHQYGNHWILFNATEQELSSLPIQPGDSTKYVSKNKSFYRICSEIRGVLECQQVEL</sequence>
<dbReference type="OrthoDB" id="6311790at2"/>
<protein>
    <recommendedName>
        <fullName evidence="3">OmpR/PhoB-type domain-containing protein</fullName>
    </recommendedName>
</protein>
<evidence type="ECO:0000259" key="3">
    <source>
        <dbReference type="PROSITE" id="PS51755"/>
    </source>
</evidence>
<gene>
    <name evidence="4" type="ORF">AN168_01260</name>
    <name evidence="5" type="ORF">F0234_08155</name>
</gene>
<dbReference type="EMBL" id="VTXL01000005">
    <property type="protein sequence ID" value="NOJ12729.1"/>
    <property type="molecule type" value="Genomic_DNA"/>
</dbReference>
<evidence type="ECO:0000256" key="2">
    <source>
        <dbReference type="PROSITE-ProRule" id="PRU01091"/>
    </source>
</evidence>
<keyword evidence="1 2" id="KW-0238">DNA-binding</keyword>
<dbReference type="InterPro" id="IPR001867">
    <property type="entry name" value="OmpR/PhoB-type_DNA-bd"/>
</dbReference>
<dbReference type="Proteomes" id="UP000519158">
    <property type="component" value="Unassembled WGS sequence"/>
</dbReference>
<reference evidence="4 6" key="1">
    <citation type="submission" date="2015-08" db="EMBL/GenBank/DDBJ databases">
        <title>Draft Genome Sequence of Vibrio splendidus UCD-SED7.</title>
        <authorList>
            <person name="Lee R.D."/>
            <person name="Lang J.M."/>
            <person name="Coil D.A."/>
            <person name="Jospin G."/>
            <person name="Eisen J.A."/>
        </authorList>
    </citation>
    <scope>NUCLEOTIDE SEQUENCE [LARGE SCALE GENOMIC DNA]</scope>
    <source>
        <strain evidence="4 6">UCD-SED7</strain>
    </source>
</reference>
<comment type="caution">
    <text evidence="4">The sequence shown here is derived from an EMBL/GenBank/DDBJ whole genome shotgun (WGS) entry which is preliminary data.</text>
</comment>
<dbReference type="EMBL" id="LIZK01000001">
    <property type="protein sequence ID" value="KPL95961.1"/>
    <property type="molecule type" value="Genomic_DNA"/>
</dbReference>
<dbReference type="GO" id="GO:0006355">
    <property type="term" value="P:regulation of DNA-templated transcription"/>
    <property type="evidence" value="ECO:0007669"/>
    <property type="project" value="InterPro"/>
</dbReference>
<dbReference type="GO" id="GO:0000160">
    <property type="term" value="P:phosphorelay signal transduction system"/>
    <property type="evidence" value="ECO:0007669"/>
    <property type="project" value="InterPro"/>
</dbReference>
<accession>A0A1A6LDP6</accession>
<organism evidence="4 6">
    <name type="scientific">Vibrio splendidus</name>
    <dbReference type="NCBI Taxonomy" id="29497"/>
    <lineage>
        <taxon>Bacteria</taxon>
        <taxon>Pseudomonadati</taxon>
        <taxon>Pseudomonadota</taxon>
        <taxon>Gammaproteobacteria</taxon>
        <taxon>Vibrionales</taxon>
        <taxon>Vibrionaceae</taxon>
        <taxon>Vibrio</taxon>
    </lineage>
</organism>
<dbReference type="Pfam" id="PF00486">
    <property type="entry name" value="Trans_reg_C"/>
    <property type="match status" value="1"/>
</dbReference>
<dbReference type="CDD" id="cd00383">
    <property type="entry name" value="trans_reg_C"/>
    <property type="match status" value="1"/>
</dbReference>
<dbReference type="InterPro" id="IPR036388">
    <property type="entry name" value="WH-like_DNA-bd_sf"/>
</dbReference>
<dbReference type="Proteomes" id="UP000050463">
    <property type="component" value="Unassembled WGS sequence"/>
</dbReference>
<evidence type="ECO:0000256" key="1">
    <source>
        <dbReference type="ARBA" id="ARBA00023125"/>
    </source>
</evidence>
<dbReference type="SUPFAM" id="SSF46894">
    <property type="entry name" value="C-terminal effector domain of the bipartite response regulators"/>
    <property type="match status" value="1"/>
</dbReference>
<feature type="DNA-binding region" description="OmpR/PhoB-type" evidence="2">
    <location>
        <begin position="8"/>
        <end position="104"/>
    </location>
</feature>
<dbReference type="InterPro" id="IPR016032">
    <property type="entry name" value="Sig_transdc_resp-reg_C-effctor"/>
</dbReference>
<evidence type="ECO:0000313" key="4">
    <source>
        <dbReference type="EMBL" id="KPL95961.1"/>
    </source>
</evidence>